<feature type="transmembrane region" description="Helical" evidence="1">
    <location>
        <begin position="57"/>
        <end position="75"/>
    </location>
</feature>
<dbReference type="RefSeq" id="WP_098454299.1">
    <property type="nucleotide sequence ID" value="NZ_PDJG01000001.1"/>
</dbReference>
<evidence type="ECO:0000256" key="1">
    <source>
        <dbReference type="SAM" id="Phobius"/>
    </source>
</evidence>
<dbReference type="EMBL" id="PDJG01000001">
    <property type="protein sequence ID" value="PFG33028.1"/>
    <property type="molecule type" value="Genomic_DNA"/>
</dbReference>
<keyword evidence="1" id="KW-0812">Transmembrane</keyword>
<sequence>MRDQDLIRQLAALNPVTTADLARLDTASGAALREGIVLTTKSPAQTGRRRLGRRTGITAGLTVTLLGCGIAYAAVHNGWYAQSGGADGITCLSEWANPNEVSWDEEGIATGGPALTSDPVADCQQYQELSERPPVDDPVAFRWHSPSVYVAPRAQVPADATLLVPDPEAGPVFELTLSIFDLVDGLGARCLGTDETVLAARAELDRLGLTDWQVDVVPRAADRSAEKCAEVQVPAEHRIGDEVATPALVVVPEARRDREDSRGTDIDEVVFEIRDALRARITDQCLGIDAARAVVDEEIGALHHWPTTNVVDQDAACTRVYLNVGGSLQVSLYGPEEAAR</sequence>
<evidence type="ECO:0000313" key="2">
    <source>
        <dbReference type="EMBL" id="PFG33028.1"/>
    </source>
</evidence>
<proteinExistence type="predicted"/>
<evidence type="ECO:0000313" key="3">
    <source>
        <dbReference type="Proteomes" id="UP000225548"/>
    </source>
</evidence>
<protein>
    <submittedName>
        <fullName evidence="2">Uncharacterized protein</fullName>
    </submittedName>
</protein>
<name>A0A2A9E254_9MICO</name>
<gene>
    <name evidence="2" type="ORF">ATL42_0880</name>
</gene>
<accession>A0A2A9E254</accession>
<keyword evidence="1" id="KW-0472">Membrane</keyword>
<dbReference type="AlphaFoldDB" id="A0A2A9E254"/>
<comment type="caution">
    <text evidence="2">The sequence shown here is derived from an EMBL/GenBank/DDBJ whole genome shotgun (WGS) entry which is preliminary data.</text>
</comment>
<dbReference type="OrthoDB" id="4825641at2"/>
<organism evidence="2 3">
    <name type="scientific">Sanguibacter antarcticus</name>
    <dbReference type="NCBI Taxonomy" id="372484"/>
    <lineage>
        <taxon>Bacteria</taxon>
        <taxon>Bacillati</taxon>
        <taxon>Actinomycetota</taxon>
        <taxon>Actinomycetes</taxon>
        <taxon>Micrococcales</taxon>
        <taxon>Sanguibacteraceae</taxon>
        <taxon>Sanguibacter</taxon>
    </lineage>
</organism>
<dbReference type="Proteomes" id="UP000225548">
    <property type="component" value="Unassembled WGS sequence"/>
</dbReference>
<reference evidence="2 3" key="1">
    <citation type="submission" date="2017-10" db="EMBL/GenBank/DDBJ databases">
        <title>Sequencing the genomes of 1000 actinobacteria strains.</title>
        <authorList>
            <person name="Klenk H.-P."/>
        </authorList>
    </citation>
    <scope>NUCLEOTIDE SEQUENCE [LARGE SCALE GENOMIC DNA]</scope>
    <source>
        <strain evidence="2 3">DSM 18966</strain>
    </source>
</reference>
<keyword evidence="3" id="KW-1185">Reference proteome</keyword>
<keyword evidence="1" id="KW-1133">Transmembrane helix</keyword>